<dbReference type="AlphaFoldDB" id="A0A9N9WIK5"/>
<sequence>MARALLSAIVCASVVSNTLQRHEYDRFYYINSFASISRRTGDDNECNTCYGDDCFNMNSARCNFYSATSVLLYGNNEDDSDEIQMRTASDDIRVQVDLLIMNMVEQENICLGCKNCICDENGLWNCSIVQNCQQDDPLNVDHHTLITVIDTLFDEMKTITSDDTSLRIKRWTYLPEVNESKPHKLSYAEIAEWMYAVKPLIDDRSNIVDTLGMSKKNTKIDVATINPTNDEIEGKAYHRRKPLNLSNDTTMDNNYMNFDDTNVTYNTFNDAKTSDNFIDILDAIDNRNNLEVTTEFTTEVVIDLLEAARNKIGMDTSVMKFNSSDNEEKWFDQSDEIKNITFENTNDIFDFTIVKRDVSELDKLYNYTATNYTKINVTTITPINNDTQINVLLKSSMMPSLDILIASKEKELKNLLYVKGKILEYLIYNKTQNDTINMTRDSMMGNINNAYFSYYNIEINPKISKDYRKNNKNKTDNYLDRLKLDILVVLKDLLTIQKYIGKHHFSPPLKNLVRAMRHYLHHSENIFSEKNPTITKTNEKVNMRRHWTDPYPVNEYLVKRYLIDIITLIDQDMPQSNALATLTPKSKEILRRIIKMYNFQQNSIKYPETNDPQYNFANELNDIGIKWKQMASNIMNCKPVDKVYNLKSLQLVLLSDITKITNAIKKLDFFSSRRLTTVKDNVSERELIRINNELKSIHIKVKKIFNLQQKIPKEIHRMNSNFNSTKKETLIKYIRNLLKNSKKDIVGLLRKKVPKAEIVKELARKKLNEIVQAKLTKYRSVMRKWQKNLSISRKKRAALTFDDIKNKIKNILPKYLRGKVHNGMKNSTKNKRRAKPKNKKHNRRNNASTTMATTKLTTAVQPHE</sequence>
<evidence type="ECO:0000313" key="2">
    <source>
        <dbReference type="EMBL" id="CAG9793135.1"/>
    </source>
</evidence>
<feature type="compositionally biased region" description="Basic residues" evidence="1">
    <location>
        <begin position="820"/>
        <end position="844"/>
    </location>
</feature>
<reference evidence="2" key="2">
    <citation type="submission" date="2022-10" db="EMBL/GenBank/DDBJ databases">
        <authorList>
            <consortium name="ENA_rothamsted_submissions"/>
            <consortium name="culmorum"/>
            <person name="King R."/>
        </authorList>
    </citation>
    <scope>NUCLEOTIDE SEQUENCE</scope>
</reference>
<accession>A0A9N9WIK5</accession>
<evidence type="ECO:0000313" key="3">
    <source>
        <dbReference type="Proteomes" id="UP001153714"/>
    </source>
</evidence>
<dbReference type="Proteomes" id="UP001153714">
    <property type="component" value="Chromosome 5"/>
</dbReference>
<reference evidence="2" key="1">
    <citation type="submission" date="2021-12" db="EMBL/GenBank/DDBJ databases">
        <authorList>
            <person name="King R."/>
        </authorList>
    </citation>
    <scope>NUCLEOTIDE SEQUENCE</scope>
</reference>
<protein>
    <submittedName>
        <fullName evidence="2">Uncharacterized protein</fullName>
    </submittedName>
</protein>
<gene>
    <name evidence="2" type="ORF">DIATSA_LOCUS10599</name>
</gene>
<feature type="compositionally biased region" description="Low complexity" evidence="1">
    <location>
        <begin position="845"/>
        <end position="864"/>
    </location>
</feature>
<organism evidence="2 3">
    <name type="scientific">Diatraea saccharalis</name>
    <name type="common">sugarcane borer</name>
    <dbReference type="NCBI Taxonomy" id="40085"/>
    <lineage>
        <taxon>Eukaryota</taxon>
        <taxon>Metazoa</taxon>
        <taxon>Ecdysozoa</taxon>
        <taxon>Arthropoda</taxon>
        <taxon>Hexapoda</taxon>
        <taxon>Insecta</taxon>
        <taxon>Pterygota</taxon>
        <taxon>Neoptera</taxon>
        <taxon>Endopterygota</taxon>
        <taxon>Lepidoptera</taxon>
        <taxon>Glossata</taxon>
        <taxon>Ditrysia</taxon>
        <taxon>Pyraloidea</taxon>
        <taxon>Crambidae</taxon>
        <taxon>Crambinae</taxon>
        <taxon>Diatraea</taxon>
    </lineage>
</organism>
<dbReference type="EMBL" id="OU893336">
    <property type="protein sequence ID" value="CAG9793135.1"/>
    <property type="molecule type" value="Genomic_DNA"/>
</dbReference>
<proteinExistence type="predicted"/>
<name>A0A9N9WIK5_9NEOP</name>
<evidence type="ECO:0000256" key="1">
    <source>
        <dbReference type="SAM" id="MobiDB-lite"/>
    </source>
</evidence>
<dbReference type="OrthoDB" id="6924888at2759"/>
<keyword evidence="3" id="KW-1185">Reference proteome</keyword>
<feature type="region of interest" description="Disordered" evidence="1">
    <location>
        <begin position="820"/>
        <end position="864"/>
    </location>
</feature>